<name>F2LRJ5_BURGS</name>
<dbReference type="InterPro" id="IPR045851">
    <property type="entry name" value="AMP-bd_C_sf"/>
</dbReference>
<dbReference type="InterPro" id="IPR025110">
    <property type="entry name" value="AMP-bd_C"/>
</dbReference>
<geneLocation type="plasmid" evidence="6 7">
    <name>bgla_1p</name>
</geneLocation>
<dbReference type="Gene3D" id="3.30.559.10">
    <property type="entry name" value="Chloramphenicol acetyltransferase-like domain"/>
    <property type="match status" value="2"/>
</dbReference>
<dbReference type="FunFam" id="1.10.1200.10:FF:000005">
    <property type="entry name" value="Nonribosomal peptide synthetase 1"/>
    <property type="match status" value="1"/>
</dbReference>
<keyword evidence="2" id="KW-0596">Phosphopantetheine</keyword>
<feature type="region of interest" description="Disordered" evidence="4">
    <location>
        <begin position="1710"/>
        <end position="1731"/>
    </location>
</feature>
<dbReference type="Pfam" id="PF00668">
    <property type="entry name" value="Condensation"/>
    <property type="match status" value="2"/>
</dbReference>
<dbReference type="Gene3D" id="3.30.300.30">
    <property type="match status" value="2"/>
</dbReference>
<dbReference type="FunFam" id="3.40.50.980:FF:000001">
    <property type="entry name" value="Non-ribosomal peptide synthetase"/>
    <property type="match status" value="1"/>
</dbReference>
<dbReference type="GO" id="GO:0072330">
    <property type="term" value="P:monocarboxylic acid biosynthetic process"/>
    <property type="evidence" value="ECO:0007669"/>
    <property type="project" value="UniProtKB-ARBA"/>
</dbReference>
<dbReference type="PROSITE" id="PS50075">
    <property type="entry name" value="CARRIER"/>
    <property type="match status" value="2"/>
</dbReference>
<evidence type="ECO:0000256" key="3">
    <source>
        <dbReference type="ARBA" id="ARBA00022553"/>
    </source>
</evidence>
<dbReference type="SUPFAM" id="SSF52777">
    <property type="entry name" value="CoA-dependent acyltransferases"/>
    <property type="match status" value="4"/>
</dbReference>
<dbReference type="Gene3D" id="3.30.559.30">
    <property type="entry name" value="Nonribosomal peptide synthetase, condensation domain"/>
    <property type="match status" value="2"/>
</dbReference>
<dbReference type="SMART" id="SM00823">
    <property type="entry name" value="PKS_PP"/>
    <property type="match status" value="2"/>
</dbReference>
<dbReference type="Gene3D" id="2.30.38.10">
    <property type="entry name" value="Luciferase, Domain 3"/>
    <property type="match status" value="1"/>
</dbReference>
<dbReference type="PROSITE" id="PS00012">
    <property type="entry name" value="PHOSPHOPANTETHEINE"/>
    <property type="match status" value="2"/>
</dbReference>
<dbReference type="InterPro" id="IPR001031">
    <property type="entry name" value="Thioesterase"/>
</dbReference>
<comment type="cofactor">
    <cofactor evidence="1">
        <name>pantetheine 4'-phosphate</name>
        <dbReference type="ChEBI" id="CHEBI:47942"/>
    </cofactor>
</comment>
<evidence type="ECO:0000313" key="6">
    <source>
        <dbReference type="EMBL" id="AEA65489.1"/>
    </source>
</evidence>
<dbReference type="FunFam" id="1.10.1200.10:FF:000016">
    <property type="entry name" value="Non-ribosomal peptide synthase"/>
    <property type="match status" value="1"/>
</dbReference>
<dbReference type="InterPro" id="IPR042099">
    <property type="entry name" value="ANL_N_sf"/>
</dbReference>
<dbReference type="GO" id="GO:0044550">
    <property type="term" value="P:secondary metabolite biosynthetic process"/>
    <property type="evidence" value="ECO:0007669"/>
    <property type="project" value="TreeGrafter"/>
</dbReference>
<dbReference type="Pfam" id="PF13193">
    <property type="entry name" value="AMP-binding_C"/>
    <property type="match status" value="1"/>
</dbReference>
<dbReference type="CDD" id="cd05930">
    <property type="entry name" value="A_NRPS"/>
    <property type="match status" value="2"/>
</dbReference>
<dbReference type="InterPro" id="IPR001242">
    <property type="entry name" value="Condensation_dom"/>
</dbReference>
<feature type="domain" description="Carrier" evidence="5">
    <location>
        <begin position="1021"/>
        <end position="1096"/>
    </location>
</feature>
<feature type="domain" description="Carrier" evidence="5">
    <location>
        <begin position="2121"/>
        <end position="2196"/>
    </location>
</feature>
<dbReference type="Pfam" id="PF00550">
    <property type="entry name" value="PP-binding"/>
    <property type="match status" value="2"/>
</dbReference>
<dbReference type="GO" id="GO:0003824">
    <property type="term" value="F:catalytic activity"/>
    <property type="evidence" value="ECO:0007669"/>
    <property type="project" value="InterPro"/>
</dbReference>
<dbReference type="HOGENOM" id="CLU_000022_0_12_4"/>
<dbReference type="NCBIfam" id="TIGR01733">
    <property type="entry name" value="AA-adenyl-dom"/>
    <property type="match status" value="2"/>
</dbReference>
<keyword evidence="6" id="KW-0614">Plasmid</keyword>
<proteinExistence type="predicted"/>
<evidence type="ECO:0000256" key="4">
    <source>
        <dbReference type="SAM" id="MobiDB-lite"/>
    </source>
</evidence>
<dbReference type="InterPro" id="IPR020806">
    <property type="entry name" value="PKS_PP-bd"/>
</dbReference>
<evidence type="ECO:0000256" key="2">
    <source>
        <dbReference type="ARBA" id="ARBA00022450"/>
    </source>
</evidence>
<dbReference type="InterPro" id="IPR020845">
    <property type="entry name" value="AMP-binding_CS"/>
</dbReference>
<dbReference type="CDD" id="cd19531">
    <property type="entry name" value="LCL_NRPS-like"/>
    <property type="match status" value="2"/>
</dbReference>
<dbReference type="GO" id="GO:0031177">
    <property type="term" value="F:phosphopantetheine binding"/>
    <property type="evidence" value="ECO:0007669"/>
    <property type="project" value="InterPro"/>
</dbReference>
<dbReference type="GO" id="GO:0043041">
    <property type="term" value="P:amino acid activation for nonribosomal peptide biosynthetic process"/>
    <property type="evidence" value="ECO:0007669"/>
    <property type="project" value="TreeGrafter"/>
</dbReference>
<organism evidence="6 7">
    <name type="scientific">Burkholderia gladioli (strain BSR3)</name>
    <dbReference type="NCBI Taxonomy" id="999541"/>
    <lineage>
        <taxon>Bacteria</taxon>
        <taxon>Pseudomonadati</taxon>
        <taxon>Pseudomonadota</taxon>
        <taxon>Betaproteobacteria</taxon>
        <taxon>Burkholderiales</taxon>
        <taxon>Burkholderiaceae</taxon>
        <taxon>Burkholderia</taxon>
    </lineage>
</organism>
<dbReference type="Gene3D" id="1.10.1200.10">
    <property type="entry name" value="ACP-like"/>
    <property type="match status" value="2"/>
</dbReference>
<keyword evidence="7" id="KW-1185">Reference proteome</keyword>
<keyword evidence="3" id="KW-0597">Phosphoprotein</keyword>
<dbReference type="InterPro" id="IPR009081">
    <property type="entry name" value="PP-bd_ACP"/>
</dbReference>
<gene>
    <name evidence="6" type="ordered locus">bgla_1p0840</name>
</gene>
<sequence>MSSVASELSNQMRERLSRRIRQAPVHSEPRLPIGKAIDPDQGRLSFAQEGMWLFQHLNPASTMFNLGSGIRLDGELDAASLGEALNALVRRHRSLRTRFPVVGDQPVQCVLADTGVALQMVDLSEPGELGEPGPDALAARERRLLEISQAEIARPFDLEAAPPIRFRLLRLAPQRHVLFFVAHHIVFDGWSFGVLQADLAALYNARVAGRPDALPELPLDYVDFAQWQRERSETASFQSSLDYWRKTLDGASAYTLLPLDRLRERGGQRVGQVAFWLEPEVRAGLIDFARRQSTTPYVVVLAVFQAFLSALCRQPDLVVATPTTNRHFTELHGLIGNFAQVVLLRTRVTGQAPFTVLLKQVHEAVFNGIAHNEVPYEITQRLLDADAAGAAPGQAHGARANVSFVWDDTPMSQHPLAGLQARREVFAANHNSTDLSLIVASNVRPDATLVTLEYCMEQIDADTARHWSVLLQRLLAGVVDAPEASPQHLLYPPEDELRVLTRHWSGVDRPVDDLVCVHRQVLQQARAAADAPAVVYGERVLAYAELASRANRLAHHLRSAGVGLDSVVGLCLARDERMVISLLAIWLAGAAFLPLDPDYPTERLRFLIADSGVEVVVSDTAGIQRVALDGVRLVDLDADQAHIEACPSTPPEPGVGLDHLAYVLYTSGSTGRPNGVMGTHRALASRLRWDGGDPATVYASKTTINAIDSLWEFFMPLTRGSHVEIIAQHAVQDPTQLLAALRDTRVDRVVLVPTLLRALLEDESDLLGTLTGVREWSCSGEPLPAELVERMRDRLPGLALKNVYGTSEFWDAIEQDCGSLPERRTMPIGRVIDGARMFILDERMQPVAVGLAGELYAGGNGLARGYLRRAALTAERFVPSPFGVGERLYRTGDICRWRSDGSMEFLGRKDDQIKVRGHRIDPGEVVAALQRCPGVAQAVAVLHEADATPRLVAYYTRVPGEGVRGEPQGAIRRRLADLLPSHAIPSALVEVDEIPLLPNGKVHRAALPVPRFDAFKAAYQAPRGTDEQALAAIWSEVLGVERIGAQDSFFDLGGHSLLAMKVLVRVRRLLEVEVPLAVLLNNETLSQQADAIGIERRRHASVLLPVLRASARESGPANVPLSLAQERLWLLDQLGIGGAAYTIPVTARLRGRLDVEAFRRGVADLVDRHDTLRTRIVTAGGQAAQVIDAPDGFALPVIDLRDEDEAQQQAQVDRLIRAEILKPFDLRQGGETLFRAMLILLGETESIVFVNLHHIVGDGLSIEVMMRDLSLAYRRHSAEMPLPAARPLAIQYGDYAIWQREWMQGAVLDKQIAYWREALADAPAHLNLPADRPRPPLQSMRGATVSVPLPFEVEQRVKETALALNATSFMVLLAAFKLLLFRWTGQDDVVVGTPSAGRIDVQTEDLIGFFMNTLPLRTKLSAGMSLRELVQSVKLVALGAYAHQDLPFERLVEELQPPRDLSRQPLVQVMINSLNFPATEAIDTGLQVERLGSPDEPSKYDLTLYIDRRGPHTRLAITYAADLFEPSRMDSLLDQFVYLLEQFDGTLDMSLTDIPLARGERGAADRPAAQAARDLPWAGPVARRVAQWAERIPEVIAVADGVEEISYADLERDSNRLAHLLQARSIGAGDIVALFTTRNARLAWAMLGVQKAGAAVLVLDASNPVERLAGHLSAVDVAACIALDALPEDLAESAALRACRYLGVFTRSGAGERQGEGPGGGPGEPGQPDWRSALAAYPDTPLALDIAPGDLAYIIFTSGTTGVPRPVATPHLALSHFLDWQARRFELSRFDRFSVLSGLGHDPLFRDIFAGLWSGALVAMPDERARIGGELLRWLIDTGVTIAHLTPSLADSMQFAEAGQVLMSMRYVFFGGEALAPDVVERLSRLAIGCEVVNCYGATETPQVISYATIATTGLRDSGPISIGQGIDGVELVLRSAAGRPVAFGEIGEICVVTPYLADGYYRMPAATAERFVPSPFHDGGRMYRTGDLGRYLHDGRVEFVGRRDGQFKIRGHRVEPSEIEACIGACDGVGTCYVTSCEGAQGSEVVAYVVPARSVGGEARERLDFRQIDAALARRLPDYMRPGSYVQMERMPVTPNGKLDRKALPHPDAAHRIRPQEYVAPTSATEHRLAQLWAEVLGLARVGVRDNFFRIGGHSLLAVRLVARIRETFGTQVSLLALFERPTIAELAERYPEWAARLPGPDQADASVAGTAGEPLDALVLLRAGSSTPLFLFHPIGGGLGSFDPLIARLDQDQTIFGIHAYHDAFAEAPEVSIEAMARLYLHDIRRLQAVGPYRLAGYSAGGMLAFEAARQLREAGCEVSLLAMIDSEAPPTEVGLDVDAQACWRYFLEHMRHRMKNPGGFAVETGMSLSEPARIAWLCTCTYTKTKTGDFAETIYTSAEIRDQFEVYRRHHLARKRYACSSADLEILFFLASQEPARQHSPAQGWLPYARRGIELVPVSASHYSILLEPGVGEIAQRLATAL</sequence>
<dbReference type="InterPro" id="IPR000873">
    <property type="entry name" value="AMP-dep_synth/lig_dom"/>
</dbReference>
<evidence type="ECO:0000313" key="7">
    <source>
        <dbReference type="Proteomes" id="UP000008316"/>
    </source>
</evidence>
<dbReference type="InterPro" id="IPR036736">
    <property type="entry name" value="ACP-like_sf"/>
</dbReference>
<dbReference type="InterPro" id="IPR010071">
    <property type="entry name" value="AA_adenyl_dom"/>
</dbReference>
<dbReference type="EMBL" id="CP002601">
    <property type="protein sequence ID" value="AEA65489.1"/>
    <property type="molecule type" value="Genomic_DNA"/>
</dbReference>
<dbReference type="SUPFAM" id="SSF53474">
    <property type="entry name" value="alpha/beta-Hydrolases"/>
    <property type="match status" value="1"/>
</dbReference>
<dbReference type="Gene3D" id="3.40.50.12780">
    <property type="entry name" value="N-terminal domain of ligase-like"/>
    <property type="match status" value="1"/>
</dbReference>
<dbReference type="InterPro" id="IPR006162">
    <property type="entry name" value="Ppantetheine_attach_site"/>
</dbReference>
<dbReference type="Gene3D" id="3.40.50.980">
    <property type="match status" value="2"/>
</dbReference>
<evidence type="ECO:0000259" key="5">
    <source>
        <dbReference type="PROSITE" id="PS50075"/>
    </source>
</evidence>
<reference evidence="6 7" key="1">
    <citation type="journal article" date="2011" name="J. Bacteriol.">
        <title>Complete genome sequence of Burkholderia gladioli BSR3.</title>
        <authorList>
            <person name="Seo Y.S."/>
            <person name="Lim J."/>
            <person name="Choi B.S."/>
            <person name="Kim H."/>
            <person name="Goo E."/>
            <person name="Lee B."/>
            <person name="Lim J.S."/>
            <person name="Choi I.Y."/>
            <person name="Moon J.S."/>
            <person name="Kim J."/>
            <person name="Hwang I."/>
        </authorList>
    </citation>
    <scope>NUCLEOTIDE SEQUENCE [LARGE SCALE GENOMIC DNA]</scope>
    <source>
        <strain evidence="7">BSR3</strain>
    </source>
</reference>
<feature type="compositionally biased region" description="Polar residues" evidence="4">
    <location>
        <begin position="1"/>
        <end position="11"/>
    </location>
</feature>
<dbReference type="GO" id="GO:0005737">
    <property type="term" value="C:cytoplasm"/>
    <property type="evidence" value="ECO:0007669"/>
    <property type="project" value="TreeGrafter"/>
</dbReference>
<dbReference type="PANTHER" id="PTHR45527">
    <property type="entry name" value="NONRIBOSOMAL PEPTIDE SYNTHETASE"/>
    <property type="match status" value="1"/>
</dbReference>
<dbReference type="KEGG" id="bgd:bgla_1p0840"/>
<dbReference type="PANTHER" id="PTHR45527:SF1">
    <property type="entry name" value="FATTY ACID SYNTHASE"/>
    <property type="match status" value="1"/>
</dbReference>
<evidence type="ECO:0000256" key="1">
    <source>
        <dbReference type="ARBA" id="ARBA00001957"/>
    </source>
</evidence>
<dbReference type="Pfam" id="PF00501">
    <property type="entry name" value="AMP-binding"/>
    <property type="match status" value="2"/>
</dbReference>
<protein>
    <submittedName>
        <fullName evidence="6">Non-ribosomal peptide synthetase</fullName>
    </submittedName>
</protein>
<dbReference type="SUPFAM" id="SSF47336">
    <property type="entry name" value="ACP-like"/>
    <property type="match status" value="2"/>
</dbReference>
<dbReference type="PROSITE" id="PS00455">
    <property type="entry name" value="AMP_BINDING"/>
    <property type="match status" value="1"/>
</dbReference>
<dbReference type="InterPro" id="IPR023213">
    <property type="entry name" value="CAT-like_dom_sf"/>
</dbReference>
<dbReference type="Gene3D" id="3.40.50.1820">
    <property type="entry name" value="alpha/beta hydrolase"/>
    <property type="match status" value="1"/>
</dbReference>
<dbReference type="RefSeq" id="WP_013699871.1">
    <property type="nucleotide sequence ID" value="NC_015382.1"/>
</dbReference>
<dbReference type="Proteomes" id="UP000008316">
    <property type="component" value="Plasmid bgla_1p"/>
</dbReference>
<dbReference type="InterPro" id="IPR029058">
    <property type="entry name" value="AB_hydrolase_fold"/>
</dbReference>
<dbReference type="SUPFAM" id="SSF56801">
    <property type="entry name" value="Acetyl-CoA synthetase-like"/>
    <property type="match status" value="2"/>
</dbReference>
<accession>F2LRJ5</accession>
<feature type="region of interest" description="Disordered" evidence="4">
    <location>
        <begin position="1"/>
        <end position="25"/>
    </location>
</feature>
<dbReference type="Pfam" id="PF00975">
    <property type="entry name" value="Thioesterase"/>
    <property type="match status" value="1"/>
</dbReference>